<sequence length="447" mass="48230">MSQSPNLSSMRNFLIIWAGQLVSTIGSSMSSFAIAIWAWEITGKATTLTLVGFFSLLPSIALASISGAIVDRFNRKLLMMVGDTVAVLMTIIMMLLYLTNHLQIWHLYLTSAIVGTFNQFQSLAYSASLSLLVPKQNYTRASSFQFLSSYGSNIIAPALAGYLYQVIGLLGIWLIDISSFAIAISSLLFAHIPKPLPTNEHENSSHIWQGLGFGLRYIFVRKSLLALLIITFLFWFAHDVGDSLYSAMILSRTGNDTVILGSLAAAAGFGGVTGAIIISTWGGFKKKINGVLLGMIGAGLSKIVFGLGRTPWTWIPAQFCSSFNFPFNGSSDNAIWLAKVAPHIQGRVFAAHSLVVQFGSAAAYLIAGPLADNIFTPTLAAGDGNVEIFGRIFGTNAGAGIALLYVICAMCMLLVGCAGFYIPQLRDMEKILPDHDTTQYAQFNGEK</sequence>
<name>A0ABN6Q941_NOSCO</name>
<keyword evidence="3 6" id="KW-0812">Transmembrane</keyword>
<dbReference type="PANTHER" id="PTHR23513:SF18">
    <property type="entry name" value="INTEGRAL MEMBRANE PROTEIN"/>
    <property type="match status" value="1"/>
</dbReference>
<feature type="transmembrane region" description="Helical" evidence="6">
    <location>
        <begin position="213"/>
        <end position="237"/>
    </location>
</feature>
<organism evidence="7 8">
    <name type="scientific">Nostoc cf. commune SO-36</name>
    <dbReference type="NCBI Taxonomy" id="449208"/>
    <lineage>
        <taxon>Bacteria</taxon>
        <taxon>Bacillati</taxon>
        <taxon>Cyanobacteriota</taxon>
        <taxon>Cyanophyceae</taxon>
        <taxon>Nostocales</taxon>
        <taxon>Nostocaceae</taxon>
        <taxon>Nostoc</taxon>
    </lineage>
</organism>
<evidence type="ECO:0000256" key="1">
    <source>
        <dbReference type="ARBA" id="ARBA00004651"/>
    </source>
</evidence>
<accession>A0ABN6Q941</accession>
<evidence type="ECO:0000256" key="2">
    <source>
        <dbReference type="ARBA" id="ARBA00022475"/>
    </source>
</evidence>
<proteinExistence type="predicted"/>
<evidence type="ECO:0000256" key="3">
    <source>
        <dbReference type="ARBA" id="ARBA00022692"/>
    </source>
</evidence>
<dbReference type="CDD" id="cd06173">
    <property type="entry name" value="MFS_MefA_like"/>
    <property type="match status" value="1"/>
</dbReference>
<protein>
    <submittedName>
        <fullName evidence="7">Macrolide transporter</fullName>
    </submittedName>
</protein>
<dbReference type="RefSeq" id="WP_251957275.1">
    <property type="nucleotide sequence ID" value="NZ_AP025732.1"/>
</dbReference>
<reference evidence="7" key="1">
    <citation type="submission" date="2022-04" db="EMBL/GenBank/DDBJ databases">
        <title>Complete genome sequence of a cyanobacterium, Nostoc sp. SO-36, isolated in Antarctica.</title>
        <authorList>
            <person name="Kanesaki Y."/>
            <person name="Effendi D."/>
            <person name="Sakamoto T."/>
            <person name="Ohtani S."/>
            <person name="Awai K."/>
        </authorList>
    </citation>
    <scope>NUCLEOTIDE SEQUENCE</scope>
    <source>
        <strain evidence="7">SO-36</strain>
    </source>
</reference>
<dbReference type="EMBL" id="AP025732">
    <property type="protein sequence ID" value="BDI19701.1"/>
    <property type="molecule type" value="Genomic_DNA"/>
</dbReference>
<dbReference type="InterPro" id="IPR036259">
    <property type="entry name" value="MFS_trans_sf"/>
</dbReference>
<comment type="subcellular location">
    <subcellularLocation>
        <location evidence="1">Cell membrane</location>
        <topology evidence="1">Multi-pass membrane protein</topology>
    </subcellularLocation>
</comment>
<keyword evidence="4 6" id="KW-1133">Transmembrane helix</keyword>
<evidence type="ECO:0000256" key="6">
    <source>
        <dbReference type="SAM" id="Phobius"/>
    </source>
</evidence>
<keyword evidence="2" id="KW-1003">Cell membrane</keyword>
<dbReference type="InterPro" id="IPR011701">
    <property type="entry name" value="MFS"/>
</dbReference>
<evidence type="ECO:0000313" key="8">
    <source>
        <dbReference type="Proteomes" id="UP001055453"/>
    </source>
</evidence>
<feature type="transmembrane region" description="Helical" evidence="6">
    <location>
        <begin position="12"/>
        <end position="39"/>
    </location>
</feature>
<feature type="transmembrane region" description="Helical" evidence="6">
    <location>
        <begin position="77"/>
        <end position="98"/>
    </location>
</feature>
<feature type="transmembrane region" description="Helical" evidence="6">
    <location>
        <begin position="257"/>
        <end position="278"/>
    </location>
</feature>
<dbReference type="Proteomes" id="UP001055453">
    <property type="component" value="Chromosome"/>
</dbReference>
<feature type="transmembrane region" description="Helical" evidence="6">
    <location>
        <begin position="45"/>
        <end position="70"/>
    </location>
</feature>
<dbReference type="Gene3D" id="1.20.1250.20">
    <property type="entry name" value="MFS general substrate transporter like domains"/>
    <property type="match status" value="1"/>
</dbReference>
<evidence type="ECO:0000256" key="5">
    <source>
        <dbReference type="ARBA" id="ARBA00023136"/>
    </source>
</evidence>
<feature type="transmembrane region" description="Helical" evidence="6">
    <location>
        <begin position="144"/>
        <end position="164"/>
    </location>
</feature>
<keyword evidence="8" id="KW-1185">Reference proteome</keyword>
<dbReference type="SUPFAM" id="SSF103473">
    <property type="entry name" value="MFS general substrate transporter"/>
    <property type="match status" value="1"/>
</dbReference>
<feature type="transmembrane region" description="Helical" evidence="6">
    <location>
        <begin position="399"/>
        <end position="422"/>
    </location>
</feature>
<dbReference type="Pfam" id="PF07690">
    <property type="entry name" value="MFS_1"/>
    <property type="match status" value="1"/>
</dbReference>
<evidence type="ECO:0000313" key="7">
    <source>
        <dbReference type="EMBL" id="BDI19701.1"/>
    </source>
</evidence>
<evidence type="ECO:0000256" key="4">
    <source>
        <dbReference type="ARBA" id="ARBA00022989"/>
    </source>
</evidence>
<dbReference type="PANTHER" id="PTHR23513">
    <property type="entry name" value="INTEGRAL MEMBRANE EFFLUX PROTEIN-RELATED"/>
    <property type="match status" value="1"/>
</dbReference>
<gene>
    <name evidence="7" type="ORF">ANSO36C_55030</name>
</gene>
<keyword evidence="5 6" id="KW-0472">Membrane</keyword>